<dbReference type="STRING" id="1835254.CL55_00009450"/>
<protein>
    <recommendedName>
        <fullName evidence="5">Membrane-fusion protein</fullName>
    </recommendedName>
</protein>
<evidence type="ECO:0000256" key="2">
    <source>
        <dbReference type="SAM" id="MobiDB-lite"/>
    </source>
</evidence>
<organism evidence="3 4">
    <name type="scientific">Polynucleobacter duraquae</name>
    <dbReference type="NCBI Taxonomy" id="1835254"/>
    <lineage>
        <taxon>Bacteria</taxon>
        <taxon>Pseudomonadati</taxon>
        <taxon>Pseudomonadota</taxon>
        <taxon>Betaproteobacteria</taxon>
        <taxon>Burkholderiales</taxon>
        <taxon>Burkholderiaceae</taxon>
        <taxon>Polynucleobacter</taxon>
    </lineage>
</organism>
<dbReference type="GO" id="GO:0030313">
    <property type="term" value="C:cell envelope"/>
    <property type="evidence" value="ECO:0007669"/>
    <property type="project" value="TreeGrafter"/>
</dbReference>
<dbReference type="OrthoDB" id="7059230at2"/>
<dbReference type="PANTHER" id="PTHR30097">
    <property type="entry name" value="CATION EFFLUX SYSTEM PROTEIN CUSB"/>
    <property type="match status" value="1"/>
</dbReference>
<dbReference type="AlphaFoldDB" id="A0A0E3V185"/>
<evidence type="ECO:0000256" key="1">
    <source>
        <dbReference type="ARBA" id="ARBA00022448"/>
    </source>
</evidence>
<dbReference type="GO" id="GO:0060003">
    <property type="term" value="P:copper ion export"/>
    <property type="evidence" value="ECO:0007669"/>
    <property type="project" value="TreeGrafter"/>
</dbReference>
<accession>A0A0E3V185</accession>
<evidence type="ECO:0008006" key="5">
    <source>
        <dbReference type="Google" id="ProtNLM"/>
    </source>
</evidence>
<dbReference type="HOGENOM" id="CLU_033985_0_0_4"/>
<dbReference type="GO" id="GO:0015679">
    <property type="term" value="P:plasma membrane copper ion transport"/>
    <property type="evidence" value="ECO:0007669"/>
    <property type="project" value="TreeGrafter"/>
</dbReference>
<gene>
    <name evidence="3" type="ORF">CL55_00009450</name>
</gene>
<dbReference type="InterPro" id="IPR051909">
    <property type="entry name" value="MFP_Cation_Efflux"/>
</dbReference>
<keyword evidence="4" id="KW-1185">Reference proteome</keyword>
<dbReference type="RefSeq" id="WP_046330090.1">
    <property type="nucleotide sequence ID" value="NZ_CP007501.1"/>
</dbReference>
<dbReference type="Proteomes" id="UP000061135">
    <property type="component" value="Chromosome"/>
</dbReference>
<keyword evidence="1" id="KW-0813">Transport</keyword>
<dbReference type="SUPFAM" id="SSF111369">
    <property type="entry name" value="HlyD-like secretion proteins"/>
    <property type="match status" value="1"/>
</dbReference>
<evidence type="ECO:0000313" key="4">
    <source>
        <dbReference type="Proteomes" id="UP000061135"/>
    </source>
</evidence>
<proteinExistence type="predicted"/>
<dbReference type="PATRIC" id="fig|576611.7.peg.961"/>
<name>A0A0E3V185_9BURK</name>
<sequence>MSRKHRDFVFRPFILIGLSVALFAFKVHAGPGHGESEASQVQGDAPKRQSDGSLFIPKPAQRQLQVMTTPGQFGEYAKTYDLAGKVIMDPNFGGKVQAIVAGRITPGPAGFPLPGQKVSKGDVLAYVTPEAGPGKSRSLAESRLKRLRDLSDTVPRKTIEEAEAAVANEELRAPVSGIISTTGVVSGQVVQARDLIFEVVNPSKLLIEALAYDSNLSKNIADGKVDVNGKVIKLKYLGGGQTLREQALPLTFSAKSDDLQFLPISQPIRVFVNTDSKVTGVKAPSKSLVKSSSNQTIVWIKKSPEIFEPRTVVYEPLDGQSIVITSGIKDSERVITDGASLINQIR</sequence>
<feature type="region of interest" description="Disordered" evidence="2">
    <location>
        <begin position="33"/>
        <end position="52"/>
    </location>
</feature>
<dbReference type="Gene3D" id="2.40.50.100">
    <property type="match status" value="1"/>
</dbReference>
<dbReference type="PANTHER" id="PTHR30097:SF4">
    <property type="entry name" value="SLR6042 PROTEIN"/>
    <property type="match status" value="1"/>
</dbReference>
<reference evidence="3 4" key="1">
    <citation type="submission" date="2014-03" db="EMBL/GenBank/DDBJ databases">
        <title>Genome of Polynucleobacter strain MWH-MoK4.</title>
        <authorList>
            <person name="Hahn M.W."/>
        </authorList>
    </citation>
    <scope>NUCLEOTIDE SEQUENCE [LARGE SCALE GENOMIC DNA]</scope>
    <source>
        <strain evidence="3 4">MWH-MoK4</strain>
    </source>
</reference>
<dbReference type="KEGG" id="pdq:CL55_00009450"/>
<dbReference type="EMBL" id="CP007501">
    <property type="protein sequence ID" value="AKD25278.1"/>
    <property type="molecule type" value="Genomic_DNA"/>
</dbReference>
<evidence type="ECO:0000313" key="3">
    <source>
        <dbReference type="EMBL" id="AKD25278.1"/>
    </source>
</evidence>
<dbReference type="Gene3D" id="2.40.420.20">
    <property type="match status" value="1"/>
</dbReference>